<dbReference type="Proteomes" id="UP001596395">
    <property type="component" value="Unassembled WGS sequence"/>
</dbReference>
<dbReference type="AlphaFoldDB" id="A0ABD5VLR8"/>
<dbReference type="RefSeq" id="WP_336351124.1">
    <property type="nucleotide sequence ID" value="NZ_JAZAQL010000003.1"/>
</dbReference>
<sequence>MVAQTIRHRFETTAHLTVRVPHGADGDMTTGARTVLRRLDALDGVEIERVTGITPGLNALEVDVEVTATLVVTEAVDDDEARATLEDGTGIEAVHDVAIEPAASA</sequence>
<dbReference type="EMBL" id="JBHSXN010000003">
    <property type="protein sequence ID" value="MFC6954167.1"/>
    <property type="molecule type" value="Genomic_DNA"/>
</dbReference>
<organism evidence="1 2">
    <name type="scientific">Halorubellus litoreus</name>
    <dbReference type="NCBI Taxonomy" id="755308"/>
    <lineage>
        <taxon>Archaea</taxon>
        <taxon>Methanobacteriati</taxon>
        <taxon>Methanobacteriota</taxon>
        <taxon>Stenosarchaea group</taxon>
        <taxon>Halobacteria</taxon>
        <taxon>Halobacteriales</taxon>
        <taxon>Halorubellaceae</taxon>
        <taxon>Halorubellus</taxon>
    </lineage>
</organism>
<protein>
    <submittedName>
        <fullName evidence="1">Uncharacterized protein</fullName>
    </submittedName>
</protein>
<evidence type="ECO:0000313" key="2">
    <source>
        <dbReference type="Proteomes" id="UP001596395"/>
    </source>
</evidence>
<reference evidence="1 2" key="1">
    <citation type="journal article" date="2019" name="Int. J. Syst. Evol. Microbiol.">
        <title>The Global Catalogue of Microorganisms (GCM) 10K type strain sequencing project: providing services to taxonomists for standard genome sequencing and annotation.</title>
        <authorList>
            <consortium name="The Broad Institute Genomics Platform"/>
            <consortium name="The Broad Institute Genome Sequencing Center for Infectious Disease"/>
            <person name="Wu L."/>
            <person name="Ma J."/>
        </authorList>
    </citation>
    <scope>NUCLEOTIDE SEQUENCE [LARGE SCALE GENOMIC DNA]</scope>
    <source>
        <strain evidence="1 2">GX26</strain>
    </source>
</reference>
<name>A0ABD5VLR8_9EURY</name>
<accession>A0ABD5VLR8</accession>
<keyword evidence="2" id="KW-1185">Reference proteome</keyword>
<gene>
    <name evidence="1" type="ORF">ACFQGB_14990</name>
</gene>
<evidence type="ECO:0000313" key="1">
    <source>
        <dbReference type="EMBL" id="MFC6954167.1"/>
    </source>
</evidence>
<proteinExistence type="predicted"/>
<comment type="caution">
    <text evidence="1">The sequence shown here is derived from an EMBL/GenBank/DDBJ whole genome shotgun (WGS) entry which is preliminary data.</text>
</comment>